<dbReference type="OrthoDB" id="7584869at2"/>
<evidence type="ECO:0000256" key="5">
    <source>
        <dbReference type="ARBA" id="ARBA00023136"/>
    </source>
</evidence>
<dbReference type="PANTHER" id="PTHR11328:SF24">
    <property type="entry name" value="MAJOR FACILITATOR SUPERFAMILY (MFS) PROFILE DOMAIN-CONTAINING PROTEIN"/>
    <property type="match status" value="1"/>
</dbReference>
<name>A0A660L4B3_9BACL</name>
<dbReference type="AlphaFoldDB" id="A0A660L4B3"/>
<keyword evidence="9" id="KW-1185">Reference proteome</keyword>
<feature type="transmembrane region" description="Helical" evidence="6">
    <location>
        <begin position="154"/>
        <end position="172"/>
    </location>
</feature>
<dbReference type="InterPro" id="IPR039672">
    <property type="entry name" value="MFS_2"/>
</dbReference>
<comment type="caution">
    <text evidence="8">The sequence shown here is derived from an EMBL/GenBank/DDBJ whole genome shotgun (WGS) entry which is preliminary data.</text>
</comment>
<feature type="domain" description="Major facilitator superfamily (MFS) profile" evidence="7">
    <location>
        <begin position="12"/>
        <end position="424"/>
    </location>
</feature>
<dbReference type="PROSITE" id="PS50850">
    <property type="entry name" value="MFS"/>
    <property type="match status" value="1"/>
</dbReference>
<comment type="subcellular location">
    <subcellularLocation>
        <location evidence="1">Cell membrane</location>
        <topology evidence="1">Multi-pass membrane protein</topology>
    </subcellularLocation>
</comment>
<dbReference type="GO" id="GO:0015293">
    <property type="term" value="F:symporter activity"/>
    <property type="evidence" value="ECO:0007669"/>
    <property type="project" value="InterPro"/>
</dbReference>
<evidence type="ECO:0000256" key="2">
    <source>
        <dbReference type="ARBA" id="ARBA00022448"/>
    </source>
</evidence>
<accession>A0A660L4B3</accession>
<feature type="transmembrane region" description="Helical" evidence="6">
    <location>
        <begin position="82"/>
        <end position="99"/>
    </location>
</feature>
<dbReference type="PANTHER" id="PTHR11328">
    <property type="entry name" value="MAJOR FACILITATOR SUPERFAMILY DOMAIN-CONTAINING PROTEIN"/>
    <property type="match status" value="1"/>
</dbReference>
<reference evidence="8 9" key="1">
    <citation type="submission" date="2018-10" db="EMBL/GenBank/DDBJ databases">
        <title>Genomic Encyclopedia of Type Strains, Phase IV (KMG-IV): sequencing the most valuable type-strain genomes for metagenomic binning, comparative biology and taxonomic classification.</title>
        <authorList>
            <person name="Goeker M."/>
        </authorList>
    </citation>
    <scope>NUCLEOTIDE SEQUENCE [LARGE SCALE GENOMIC DNA]</scope>
    <source>
        <strain evidence="8 9">DSM 22653</strain>
    </source>
</reference>
<evidence type="ECO:0000256" key="1">
    <source>
        <dbReference type="ARBA" id="ARBA00004651"/>
    </source>
</evidence>
<feature type="transmembrane region" description="Helical" evidence="6">
    <location>
        <begin position="51"/>
        <end position="70"/>
    </location>
</feature>
<organism evidence="8 9">
    <name type="scientific">Brockia lithotrophica</name>
    <dbReference type="NCBI Taxonomy" id="933949"/>
    <lineage>
        <taxon>Bacteria</taxon>
        <taxon>Bacillati</taxon>
        <taxon>Bacillota</taxon>
        <taxon>Bacilli</taxon>
        <taxon>Bacillales</taxon>
        <taxon>Bacillales Family X. Incertae Sedis</taxon>
        <taxon>Brockia</taxon>
    </lineage>
</organism>
<feature type="transmembrane region" description="Helical" evidence="6">
    <location>
        <begin position="396"/>
        <end position="417"/>
    </location>
</feature>
<dbReference type="InterPro" id="IPR020846">
    <property type="entry name" value="MFS_dom"/>
</dbReference>
<feature type="transmembrane region" description="Helical" evidence="6">
    <location>
        <begin position="261"/>
        <end position="282"/>
    </location>
</feature>
<keyword evidence="3 6" id="KW-0812">Transmembrane</keyword>
<dbReference type="EMBL" id="RBIJ01000001">
    <property type="protein sequence ID" value="RKQ88787.1"/>
    <property type="molecule type" value="Genomic_DNA"/>
</dbReference>
<keyword evidence="2" id="KW-0813">Transport</keyword>
<dbReference type="GO" id="GO:0008643">
    <property type="term" value="P:carbohydrate transport"/>
    <property type="evidence" value="ECO:0007669"/>
    <property type="project" value="InterPro"/>
</dbReference>
<dbReference type="SUPFAM" id="SSF103473">
    <property type="entry name" value="MFS general substrate transporter"/>
    <property type="match status" value="1"/>
</dbReference>
<feature type="transmembrane region" description="Helical" evidence="6">
    <location>
        <begin position="294"/>
        <end position="313"/>
    </location>
</feature>
<evidence type="ECO:0000313" key="8">
    <source>
        <dbReference type="EMBL" id="RKQ88787.1"/>
    </source>
</evidence>
<evidence type="ECO:0000313" key="9">
    <source>
        <dbReference type="Proteomes" id="UP000267019"/>
    </source>
</evidence>
<feature type="transmembrane region" description="Helical" evidence="6">
    <location>
        <begin position="361"/>
        <end position="384"/>
    </location>
</feature>
<feature type="transmembrane region" description="Helical" evidence="6">
    <location>
        <begin position="224"/>
        <end position="249"/>
    </location>
</feature>
<gene>
    <name evidence="8" type="ORF">C7438_0429</name>
</gene>
<dbReference type="GO" id="GO:0005886">
    <property type="term" value="C:plasma membrane"/>
    <property type="evidence" value="ECO:0007669"/>
    <property type="project" value="UniProtKB-SubCell"/>
</dbReference>
<dbReference type="Gene3D" id="1.20.1250.20">
    <property type="entry name" value="MFS general substrate transporter like domains"/>
    <property type="match status" value="1"/>
</dbReference>
<feature type="transmembrane region" description="Helical" evidence="6">
    <location>
        <begin position="111"/>
        <end position="133"/>
    </location>
</feature>
<protein>
    <submittedName>
        <fullName evidence="8">GPH family glycoside/pentoside/hexuronide:cation symporter</fullName>
    </submittedName>
</protein>
<evidence type="ECO:0000259" key="7">
    <source>
        <dbReference type="PROSITE" id="PS50850"/>
    </source>
</evidence>
<keyword evidence="4 6" id="KW-1133">Transmembrane helix</keyword>
<proteinExistence type="predicted"/>
<dbReference type="Proteomes" id="UP000267019">
    <property type="component" value="Unassembled WGS sequence"/>
</dbReference>
<sequence length="434" mass="47638">MSTPRNAVPRYAPLTYSAGNFAVGLMTQAFAAFVLYFYVDYLGASPLYISYAMAVHGIFNAVLNPLVGQLSDATRTRFGRRIPYIAFGFLPLALVYGLLWNPPANPNLLVLYFLFIVFLYDSLFVLVVLNWTALYPEMFPTPEERTSVAALRQFFGFLGMISGMVIPPLIASRTGWSAFGWIAAGFVSLFLGVSLLGAREREPSTTGTLPLWTSLKVTLTNRTFLVFVVANLAVQTGFALLTATVPFYAKYLLRLPEEKTALLYAAILLPSLLAMFIWGYVLKYVPPRRAVITALVYLSALLVSFFFVTNLAIALAAGVLFGFGLAGVVILFDILLAEVIDDDARRNGVRREGIYYGVNGFVIRLSVTLQAILTGTVLTLGGYVPHAASQVPSALLAIRSLMGIWPMFFLLVAILLFRVFPLGRFPQNPDAPPS</sequence>
<dbReference type="InterPro" id="IPR036259">
    <property type="entry name" value="MFS_trans_sf"/>
</dbReference>
<dbReference type="Pfam" id="PF13347">
    <property type="entry name" value="MFS_2"/>
    <property type="match status" value="1"/>
</dbReference>
<feature type="transmembrane region" description="Helical" evidence="6">
    <location>
        <begin position="178"/>
        <end position="198"/>
    </location>
</feature>
<feature type="transmembrane region" description="Helical" evidence="6">
    <location>
        <begin position="319"/>
        <end position="340"/>
    </location>
</feature>
<feature type="transmembrane region" description="Helical" evidence="6">
    <location>
        <begin position="21"/>
        <end position="39"/>
    </location>
</feature>
<dbReference type="RefSeq" id="WP_121443690.1">
    <property type="nucleotide sequence ID" value="NZ_RBIJ01000001.1"/>
</dbReference>
<evidence type="ECO:0000256" key="3">
    <source>
        <dbReference type="ARBA" id="ARBA00022692"/>
    </source>
</evidence>
<dbReference type="CDD" id="cd17332">
    <property type="entry name" value="MFS_MelB_like"/>
    <property type="match status" value="1"/>
</dbReference>
<evidence type="ECO:0000256" key="6">
    <source>
        <dbReference type="SAM" id="Phobius"/>
    </source>
</evidence>
<evidence type="ECO:0000256" key="4">
    <source>
        <dbReference type="ARBA" id="ARBA00022989"/>
    </source>
</evidence>
<keyword evidence="5 6" id="KW-0472">Membrane</keyword>